<dbReference type="Proteomes" id="UP000188912">
    <property type="component" value="Chromosome"/>
</dbReference>
<name>A0A1U9JU40_9HYPH</name>
<protein>
    <submittedName>
        <fullName evidence="1">Uncharacterized protein</fullName>
    </submittedName>
</protein>
<reference evidence="1 2" key="1">
    <citation type="journal article" date="2010" name="Science">
        <title>Genomic comparison of the ants Camponotus floridanus and Harpegnathos saltator.</title>
        <authorList>
            <person name="Bonasio R."/>
            <person name="Zhang G."/>
            <person name="Ye C."/>
            <person name="Mutti N.S."/>
            <person name="Fang X."/>
            <person name="Qin N."/>
            <person name="Donahue G."/>
            <person name="Yang P."/>
            <person name="Li Q."/>
            <person name="Li C."/>
            <person name="Zhang P."/>
            <person name="Huang Z."/>
            <person name="Berger S.L."/>
            <person name="Reinberg D."/>
            <person name="Wang J."/>
            <person name="Liebig J."/>
        </authorList>
    </citation>
    <scope>NUCLEOTIDE SEQUENCE [LARGE SCALE GENOMIC DNA]</scope>
    <source>
        <strain evidence="1 2">Hsal</strain>
    </source>
</reference>
<dbReference type="EMBL" id="CP017315">
    <property type="protein sequence ID" value="AQS41377.1"/>
    <property type="molecule type" value="Genomic_DNA"/>
</dbReference>
<proteinExistence type="predicted"/>
<reference evidence="1 2" key="2">
    <citation type="journal article" date="2016" name="Sci. Rep.">
        <title>The genome of Rhizobiales bacteria in predatory ants reveals urease gene functions but no genes for nitrogen fixation.</title>
        <authorList>
            <person name="Neuvonen M.M."/>
            <person name="Tamarit D."/>
            <person name="Naslund K."/>
            <person name="Liebig J."/>
            <person name="Feldhaar H."/>
            <person name="Moran N.A."/>
            <person name="Guy L."/>
            <person name="Andersson S.G."/>
        </authorList>
    </citation>
    <scope>NUCLEOTIDE SEQUENCE [LARGE SCALE GENOMIC DNA]</scope>
    <source>
        <strain evidence="1 2">Hsal</strain>
    </source>
</reference>
<dbReference type="KEGG" id="thd:BHV28_06740"/>
<organism evidence="1 2">
    <name type="scientific">Candidatus Tokpelaia hoelldobleri</name>
    <dbReference type="NCBI Taxonomy" id="1902579"/>
    <lineage>
        <taxon>Bacteria</taxon>
        <taxon>Pseudomonadati</taxon>
        <taxon>Pseudomonadota</taxon>
        <taxon>Alphaproteobacteria</taxon>
        <taxon>Hyphomicrobiales</taxon>
        <taxon>Candidatus Tokpelaia</taxon>
    </lineage>
</organism>
<evidence type="ECO:0000313" key="2">
    <source>
        <dbReference type="Proteomes" id="UP000188912"/>
    </source>
</evidence>
<dbReference type="STRING" id="1902579.BHV28_06740"/>
<gene>
    <name evidence="1" type="ORF">BHV28_06740</name>
</gene>
<evidence type="ECO:0000313" key="1">
    <source>
        <dbReference type="EMBL" id="AQS41377.1"/>
    </source>
</evidence>
<sequence>MNSGQEMLRSWLADKLAERGHGAQAALSAHLGLRDKTVSRMLKPSPEQGYRLIKANELARMMEFFGEMPPNFNEPLKEDRERLLALFDAASPVEREKMIAFLEALPDGGKKK</sequence>
<dbReference type="AlphaFoldDB" id="A0A1U9JU40"/>
<accession>A0A1U9JU40</accession>
<keyword evidence="2" id="KW-1185">Reference proteome</keyword>